<dbReference type="PANTHER" id="PTHR39087">
    <property type="entry name" value="UPF0104 MEMBRANE PROTEIN MJ1595"/>
    <property type="match status" value="1"/>
</dbReference>
<keyword evidence="10" id="KW-1185">Reference proteome</keyword>
<evidence type="ECO:0000313" key="8">
    <source>
        <dbReference type="EMBL" id="CAB50157.1"/>
    </source>
</evidence>
<keyword evidence="4 7" id="KW-0812">Transmembrane</keyword>
<keyword evidence="5 7" id="KW-1133">Transmembrane helix</keyword>
<reference evidence="8 10" key="4">
    <citation type="journal article" date="2003" name="Mol. Microbiol.">
        <title>An integrated analysis of the genome of the hyperthermophilic archaeon Pyrococcus abyssi.</title>
        <authorList>
            <person name="Cohen G."/>
            <person name="Barbe V."/>
            <person name="Flament D."/>
            <person name="Galperin M."/>
            <person name="Heilig R."/>
            <person name="Ripp R."/>
            <person name="Lecompte O."/>
            <person name="Prieur D."/>
            <person name="Poch O."/>
            <person name="Quellerou J."/>
            <person name="Thierry J.C."/>
            <person name="Van der Oost J."/>
            <person name="Weissenbach J."/>
            <person name="Zivanovic Y."/>
            <person name="Forterre P."/>
        </authorList>
    </citation>
    <scope>NUCLEOTIDE SEQUENCE [LARGE SCALE GENOMIC DNA]</scope>
    <source>
        <strain evidence="10">GE5 / Orsay</strain>
        <strain evidence="8">Orsay</strain>
    </source>
</reference>
<comment type="similarity">
    <text evidence="2">Belongs to the UPF0104 family.</text>
</comment>
<organism evidence="8 10">
    <name type="scientific">Pyrococcus abyssi (strain GE5 / Orsay)</name>
    <dbReference type="NCBI Taxonomy" id="272844"/>
    <lineage>
        <taxon>Archaea</taxon>
        <taxon>Methanobacteriati</taxon>
        <taxon>Methanobacteriota</taxon>
        <taxon>Thermococci</taxon>
        <taxon>Thermococcales</taxon>
        <taxon>Thermococcaceae</taxon>
        <taxon>Pyrococcus</taxon>
    </lineage>
</organism>
<dbReference type="STRING" id="272844.PAB0826"/>
<dbReference type="AlphaFoldDB" id="Q9UZA2"/>
<evidence type="ECO:0000256" key="1">
    <source>
        <dbReference type="ARBA" id="ARBA00004651"/>
    </source>
</evidence>
<evidence type="ECO:0000256" key="6">
    <source>
        <dbReference type="ARBA" id="ARBA00023136"/>
    </source>
</evidence>
<dbReference type="EMBL" id="AJ248287">
    <property type="protein sequence ID" value="CAB50157.1"/>
    <property type="molecule type" value="Genomic_DNA"/>
</dbReference>
<dbReference type="eggNOG" id="arCOG00899">
    <property type="taxonomic scope" value="Archaea"/>
</dbReference>
<name>Q9UZA2_PYRAB</name>
<dbReference type="GO" id="GO:0005886">
    <property type="term" value="C:plasma membrane"/>
    <property type="evidence" value="ECO:0007669"/>
    <property type="project" value="UniProtKB-SubCell"/>
</dbReference>
<keyword evidence="3" id="KW-1003">Cell membrane</keyword>
<evidence type="ECO:0000256" key="5">
    <source>
        <dbReference type="ARBA" id="ARBA00022989"/>
    </source>
</evidence>
<keyword evidence="6 7" id="KW-0472">Membrane</keyword>
<reference evidence="8" key="1">
    <citation type="submission" date="1999-07" db="EMBL/GenBank/DDBJ databases">
        <authorList>
            <person name="Genoscope"/>
        </authorList>
    </citation>
    <scope>NUCLEOTIDE SEQUENCE</scope>
    <source>
        <strain evidence="8">Orsay</strain>
    </source>
</reference>
<feature type="transmembrane region" description="Helical" evidence="7">
    <location>
        <begin position="254"/>
        <end position="274"/>
    </location>
</feature>
<dbReference type="RefSeq" id="WP_010868365.1">
    <property type="nucleotide sequence ID" value="NC_000868.1"/>
</dbReference>
<dbReference type="NCBIfam" id="TIGR00374">
    <property type="entry name" value="flippase-like domain"/>
    <property type="match status" value="1"/>
</dbReference>
<accession>Q9UZA2</accession>
<dbReference type="PATRIC" id="fig|272844.11.peg.1332"/>
<evidence type="ECO:0000313" key="9">
    <source>
        <dbReference type="EMBL" id="CCE70689.1"/>
    </source>
</evidence>
<reference evidence="8" key="2">
    <citation type="journal article" date="2000" name="J. Mol. Biol.">
        <title>Archaeal homologs of eukaryotic methylation guide small nucleolar RNAs: lessons from the Pyrococcus genomes.</title>
        <authorList>
            <person name="Gaspin C."/>
            <person name="Cavaille J."/>
            <person name="Erauso G."/>
        </authorList>
    </citation>
    <scope>NUCLEOTIDE SEQUENCE</scope>
    <source>
        <strain evidence="8">Orsay</strain>
    </source>
</reference>
<feature type="transmembrane region" description="Helical" evidence="7">
    <location>
        <begin position="209"/>
        <end position="242"/>
    </location>
</feature>
<feature type="transmembrane region" description="Helical" evidence="7">
    <location>
        <begin position="15"/>
        <end position="34"/>
    </location>
</feature>
<dbReference type="Pfam" id="PF03706">
    <property type="entry name" value="LPG_synthase_TM"/>
    <property type="match status" value="1"/>
</dbReference>
<comment type="subcellular location">
    <subcellularLocation>
        <location evidence="1">Cell membrane</location>
        <topology evidence="1">Multi-pass membrane protein</topology>
    </subcellularLocation>
</comment>
<dbReference type="PANTHER" id="PTHR39087:SF2">
    <property type="entry name" value="UPF0104 MEMBRANE PROTEIN MJ1595"/>
    <property type="match status" value="1"/>
</dbReference>
<evidence type="ECO:0000256" key="3">
    <source>
        <dbReference type="ARBA" id="ARBA00022475"/>
    </source>
</evidence>
<dbReference type="OrthoDB" id="15513at2157"/>
<dbReference type="PIR" id="H75032">
    <property type="entry name" value="H75032"/>
</dbReference>
<dbReference type="HOGENOM" id="CLU_048072_1_1_2"/>
<dbReference type="Proteomes" id="UP000009139">
    <property type="component" value="Chromosome"/>
</dbReference>
<feature type="transmembrane region" description="Helical" evidence="7">
    <location>
        <begin position="171"/>
        <end position="189"/>
    </location>
</feature>
<protein>
    <submittedName>
        <fullName evidence="8">Integral membrane protein</fullName>
    </submittedName>
</protein>
<dbReference type="EMBL" id="HE613800">
    <property type="protein sequence ID" value="CCE70689.1"/>
    <property type="molecule type" value="Genomic_DNA"/>
</dbReference>
<gene>
    <name evidence="8" type="ordered locus">PAB0826</name>
</gene>
<feature type="transmembrane region" description="Helical" evidence="7">
    <location>
        <begin position="127"/>
        <end position="150"/>
    </location>
</feature>
<proteinExistence type="inferred from homology"/>
<dbReference type="KEGG" id="pab:PAB0826"/>
<evidence type="ECO:0000256" key="7">
    <source>
        <dbReference type="SAM" id="Phobius"/>
    </source>
</evidence>
<sequence length="285" mass="31445">MIVGLKQIELVNVRLIPFILAVITYYLSVFLFAIRWKYVLKGLGYEVKLLDSLIGVLIGLSINAITPMSRAGGEMARALWIKLKSGVSITEAIASMIYERILEGFPVAGLLLSAILLIPIHRRASETLAFIIILGLMVFILRYEEIIELLSKRIEKIKECKDRLIMLRKNFQINIIAISTSSAVWMLDILRFKLLGLAINLSFPWKMTLVLSISNLILSVISVTPGGVGIVEGGLIGIMLILGYPKEVALSLTILERFISLILGPGTGAVVLSMNGGLKLWKALK</sequence>
<dbReference type="Proteomes" id="UP000000810">
    <property type="component" value="Chromosome"/>
</dbReference>
<evidence type="ECO:0000313" key="10">
    <source>
        <dbReference type="Proteomes" id="UP000000810"/>
    </source>
</evidence>
<feature type="transmembrane region" description="Helical" evidence="7">
    <location>
        <begin position="101"/>
        <end position="121"/>
    </location>
</feature>
<dbReference type="InterPro" id="IPR022791">
    <property type="entry name" value="L-PG_synthase/AglD"/>
</dbReference>
<evidence type="ECO:0000256" key="4">
    <source>
        <dbReference type="ARBA" id="ARBA00022692"/>
    </source>
</evidence>
<evidence type="ECO:0000313" key="11">
    <source>
        <dbReference type="Proteomes" id="UP000009139"/>
    </source>
</evidence>
<reference evidence="8" key="3">
    <citation type="journal article" date="2001" name="Genome Res.">
        <title>Genome evolution at the genus level: comparison of three complete genomes of hyperthermophilic archaea.</title>
        <authorList>
            <person name="Lecompte O."/>
            <person name="Ripp R."/>
            <person name="Puzos-Barbe V."/>
            <person name="Duprat S."/>
            <person name="Heilig R."/>
            <person name="Dietrich J."/>
            <person name="Thierry J.C."/>
            <person name="Poch O."/>
        </authorList>
    </citation>
    <scope>NUCLEOTIDE SEQUENCE</scope>
    <source>
        <strain evidence="8">Orsay</strain>
    </source>
</reference>
<reference evidence="9 11" key="5">
    <citation type="journal article" date="2012" name="Curr. Microbiol.">
        <title>Re-annotation of two hyperthermophilic archaea Pyrococcus abyssi GE5 and Pyrococcus furiosus DSM 3638.</title>
        <authorList>
            <person name="Gao J."/>
            <person name="Wang J."/>
        </authorList>
    </citation>
    <scope>GENOME REANNOTATION</scope>
    <source>
        <strain evidence="9">GE5</strain>
        <strain evidence="11">GE5 / Orsay</strain>
    </source>
</reference>
<evidence type="ECO:0000256" key="2">
    <source>
        <dbReference type="ARBA" id="ARBA00011061"/>
    </source>
</evidence>